<accession>A0A0W8FJE3</accession>
<protein>
    <submittedName>
        <fullName evidence="1">Uncharacterized protein</fullName>
    </submittedName>
</protein>
<name>A0A0W8FJE3_9ZZZZ</name>
<evidence type="ECO:0000313" key="1">
    <source>
        <dbReference type="EMBL" id="KUG21003.1"/>
    </source>
</evidence>
<proteinExistence type="predicted"/>
<gene>
    <name evidence="1" type="ORF">ASZ90_009252</name>
</gene>
<dbReference type="EMBL" id="LNQE01001116">
    <property type="protein sequence ID" value="KUG21003.1"/>
    <property type="molecule type" value="Genomic_DNA"/>
</dbReference>
<dbReference type="AlphaFoldDB" id="A0A0W8FJE3"/>
<comment type="caution">
    <text evidence="1">The sequence shown here is derived from an EMBL/GenBank/DDBJ whole genome shotgun (WGS) entry which is preliminary data.</text>
</comment>
<organism evidence="1">
    <name type="scientific">hydrocarbon metagenome</name>
    <dbReference type="NCBI Taxonomy" id="938273"/>
    <lineage>
        <taxon>unclassified sequences</taxon>
        <taxon>metagenomes</taxon>
        <taxon>ecological metagenomes</taxon>
    </lineage>
</organism>
<sequence length="52" mass="5495">MSGMACVGMPEVCGRWDVMFGAAISGRRREISGTYVKAAPMMRITNAGAGNE</sequence>
<reference evidence="1" key="1">
    <citation type="journal article" date="2015" name="Proc. Natl. Acad. Sci. U.S.A.">
        <title>Networks of energetic and metabolic interactions define dynamics in microbial communities.</title>
        <authorList>
            <person name="Embree M."/>
            <person name="Liu J.K."/>
            <person name="Al-Bassam M.M."/>
            <person name="Zengler K."/>
        </authorList>
    </citation>
    <scope>NUCLEOTIDE SEQUENCE</scope>
</reference>